<feature type="transmembrane region" description="Helical" evidence="1">
    <location>
        <begin position="20"/>
        <end position="41"/>
    </location>
</feature>
<keyword evidence="1" id="KW-0472">Membrane</keyword>
<keyword evidence="1" id="KW-1133">Transmembrane helix</keyword>
<evidence type="ECO:0000313" key="2">
    <source>
        <dbReference type="EMBL" id="OWM73806.1"/>
    </source>
</evidence>
<dbReference type="AlphaFoldDB" id="A0A218WMD7"/>
<comment type="caution">
    <text evidence="2">The sequence shown here is derived from an EMBL/GenBank/DDBJ whole genome shotgun (WGS) entry which is preliminary data.</text>
</comment>
<name>A0A218WMD7_PUNGR</name>
<reference evidence="3" key="1">
    <citation type="journal article" date="2017" name="Plant J.">
        <title>The pomegranate (Punica granatum L.) genome and the genomics of punicalagin biosynthesis.</title>
        <authorList>
            <person name="Qin G."/>
            <person name="Xu C."/>
            <person name="Ming R."/>
            <person name="Tang H."/>
            <person name="Guyot R."/>
            <person name="Kramer E.M."/>
            <person name="Hu Y."/>
            <person name="Yi X."/>
            <person name="Qi Y."/>
            <person name="Xu X."/>
            <person name="Gao Z."/>
            <person name="Pan H."/>
            <person name="Jian J."/>
            <person name="Tian Y."/>
            <person name="Yue Z."/>
            <person name="Xu Y."/>
        </authorList>
    </citation>
    <scope>NUCLEOTIDE SEQUENCE [LARGE SCALE GENOMIC DNA]</scope>
    <source>
        <strain evidence="3">cv. Dabenzi</strain>
    </source>
</reference>
<protein>
    <submittedName>
        <fullName evidence="2">Uncharacterized protein</fullName>
    </submittedName>
</protein>
<gene>
    <name evidence="2" type="ORF">CDL15_Pgr012369</name>
</gene>
<keyword evidence="1" id="KW-0812">Transmembrane</keyword>
<dbReference type="Proteomes" id="UP000197138">
    <property type="component" value="Unassembled WGS sequence"/>
</dbReference>
<sequence>MTSMLLEEGDVLKELLNTPLIFLLVLEAIGLVSLMVENVLASVGYLARIKRVVVLLPFLRVREWDIDATPVVSTYVHEYVNAIVACSSISKYCIDN</sequence>
<accession>A0A218WMD7</accession>
<evidence type="ECO:0000256" key="1">
    <source>
        <dbReference type="SAM" id="Phobius"/>
    </source>
</evidence>
<evidence type="ECO:0000313" key="3">
    <source>
        <dbReference type="Proteomes" id="UP000197138"/>
    </source>
</evidence>
<organism evidence="2 3">
    <name type="scientific">Punica granatum</name>
    <name type="common">Pomegranate</name>
    <dbReference type="NCBI Taxonomy" id="22663"/>
    <lineage>
        <taxon>Eukaryota</taxon>
        <taxon>Viridiplantae</taxon>
        <taxon>Streptophyta</taxon>
        <taxon>Embryophyta</taxon>
        <taxon>Tracheophyta</taxon>
        <taxon>Spermatophyta</taxon>
        <taxon>Magnoliopsida</taxon>
        <taxon>eudicotyledons</taxon>
        <taxon>Gunneridae</taxon>
        <taxon>Pentapetalae</taxon>
        <taxon>rosids</taxon>
        <taxon>malvids</taxon>
        <taxon>Myrtales</taxon>
        <taxon>Lythraceae</taxon>
        <taxon>Punica</taxon>
    </lineage>
</organism>
<proteinExistence type="predicted"/>
<dbReference type="EMBL" id="MTKT01003947">
    <property type="protein sequence ID" value="OWM73806.1"/>
    <property type="molecule type" value="Genomic_DNA"/>
</dbReference>